<gene>
    <name evidence="1" type="ORF">GT347_02950</name>
</gene>
<name>A0A857J1A5_9BURK</name>
<dbReference type="KEGG" id="xyk:GT347_02950"/>
<organism evidence="1 2">
    <name type="scientific">Xylophilus rhododendri</name>
    <dbReference type="NCBI Taxonomy" id="2697032"/>
    <lineage>
        <taxon>Bacteria</taxon>
        <taxon>Pseudomonadati</taxon>
        <taxon>Pseudomonadota</taxon>
        <taxon>Betaproteobacteria</taxon>
        <taxon>Burkholderiales</taxon>
        <taxon>Xylophilus</taxon>
    </lineage>
</organism>
<dbReference type="Proteomes" id="UP000464787">
    <property type="component" value="Chromosome"/>
</dbReference>
<reference evidence="1 2" key="1">
    <citation type="submission" date="2020-01" db="EMBL/GenBank/DDBJ databases">
        <title>Genome sequencing of strain KACC 21265.</title>
        <authorList>
            <person name="Heo J."/>
            <person name="Kim S.-J."/>
            <person name="Kim J.-S."/>
            <person name="Hong S.-B."/>
            <person name="Kwon S.-W."/>
        </authorList>
    </citation>
    <scope>NUCLEOTIDE SEQUENCE [LARGE SCALE GENOMIC DNA]</scope>
    <source>
        <strain evidence="1 2">KACC 21265</strain>
    </source>
</reference>
<protein>
    <submittedName>
        <fullName evidence="1">Uncharacterized protein</fullName>
    </submittedName>
</protein>
<proteinExistence type="predicted"/>
<evidence type="ECO:0000313" key="1">
    <source>
        <dbReference type="EMBL" id="QHI97033.1"/>
    </source>
</evidence>
<dbReference type="RefSeq" id="WP_160550551.1">
    <property type="nucleotide sequence ID" value="NZ_CP047650.1"/>
</dbReference>
<sequence>MATYFKLIENPSVSMELTGNGMTVYLQDTARDRRVSIHYNNDHVELLPREPGAHALSAQKLIPTEPYKAAQGKLKVSTQDHPKLDWVGVWTDTWEIHTSTQILSTPATFSVSVGKPAVVKPIAADYPDLTLQFAVFNEPPEDMTRLFCYVDTFAEKDWVYVALSTTIFIEGRRFTFMLNGRYAGHIANDGTLHRLNDHGTGDGFRSVGCSAKPGDKFELLLGDEKGIVVYSTILGISAELQGSKILLKAAESLLASGVDYYFFLDGGHAGRIANNKVDHEWTGGVLKDGARQYFRDGAKLGDVFEVRRGTVQGPVIFSVMLGVLAWLDNGIIYLRLPGKFAMQGAGIYEWQRNGEYSGHLHNGSLYYWGISEKTAETCLFHKYDGVRGEVLELREGGAKGPVIYRTAIGYTSDKSLIGKIAG</sequence>
<keyword evidence="2" id="KW-1185">Reference proteome</keyword>
<evidence type="ECO:0000313" key="2">
    <source>
        <dbReference type="Proteomes" id="UP000464787"/>
    </source>
</evidence>
<dbReference type="AlphaFoldDB" id="A0A857J1A5"/>
<dbReference type="EMBL" id="CP047650">
    <property type="protein sequence ID" value="QHI97033.1"/>
    <property type="molecule type" value="Genomic_DNA"/>
</dbReference>
<accession>A0A857J1A5</accession>